<dbReference type="InterPro" id="IPR025405">
    <property type="entry name" value="DUF4131"/>
</dbReference>
<evidence type="ECO:0000313" key="10">
    <source>
        <dbReference type="Proteomes" id="UP001218412"/>
    </source>
</evidence>
<dbReference type="NCBIfam" id="TIGR00360">
    <property type="entry name" value="ComEC_N-term"/>
    <property type="match status" value="1"/>
</dbReference>
<evidence type="ECO:0000256" key="5">
    <source>
        <dbReference type="ARBA" id="ARBA00023136"/>
    </source>
</evidence>
<feature type="transmembrane region" description="Helical" evidence="6">
    <location>
        <begin position="344"/>
        <end position="363"/>
    </location>
</feature>
<evidence type="ECO:0000256" key="6">
    <source>
        <dbReference type="SAM" id="Phobius"/>
    </source>
</evidence>
<keyword evidence="5 6" id="KW-0472">Membrane</keyword>
<feature type="transmembrane region" description="Helical" evidence="6">
    <location>
        <begin position="535"/>
        <end position="558"/>
    </location>
</feature>
<keyword evidence="3 6" id="KW-0812">Transmembrane</keyword>
<feature type="domain" description="DUF4131" evidence="8">
    <location>
        <begin position="76"/>
        <end position="244"/>
    </location>
</feature>
<evidence type="ECO:0000256" key="2">
    <source>
        <dbReference type="ARBA" id="ARBA00022475"/>
    </source>
</evidence>
<dbReference type="PANTHER" id="PTHR30619:SF1">
    <property type="entry name" value="RECOMBINATION PROTEIN 2"/>
    <property type="match status" value="1"/>
</dbReference>
<dbReference type="Pfam" id="PF13567">
    <property type="entry name" value="DUF4131"/>
    <property type="match status" value="1"/>
</dbReference>
<feature type="transmembrane region" description="Helical" evidence="6">
    <location>
        <begin position="509"/>
        <end position="529"/>
    </location>
</feature>
<feature type="transmembrane region" description="Helical" evidence="6">
    <location>
        <begin position="114"/>
        <end position="133"/>
    </location>
</feature>
<dbReference type="Pfam" id="PF03772">
    <property type="entry name" value="Competence"/>
    <property type="match status" value="1"/>
</dbReference>
<feature type="transmembrane region" description="Helical" evidence="6">
    <location>
        <begin position="477"/>
        <end position="502"/>
    </location>
</feature>
<organism evidence="9 10">
    <name type="scientific">Paracoccus stylophorae</name>
    <dbReference type="NCBI Taxonomy" id="659350"/>
    <lineage>
        <taxon>Bacteria</taxon>
        <taxon>Pseudomonadati</taxon>
        <taxon>Pseudomonadota</taxon>
        <taxon>Alphaproteobacteria</taxon>
        <taxon>Rhodobacterales</taxon>
        <taxon>Paracoccaceae</taxon>
        <taxon>Paracoccus</taxon>
    </lineage>
</organism>
<evidence type="ECO:0000313" key="9">
    <source>
        <dbReference type="EMBL" id="WCR10132.1"/>
    </source>
</evidence>
<evidence type="ECO:0000259" key="8">
    <source>
        <dbReference type="Pfam" id="PF13567"/>
    </source>
</evidence>
<name>A0ABY7SW14_9RHOB</name>
<evidence type="ECO:0000256" key="4">
    <source>
        <dbReference type="ARBA" id="ARBA00022989"/>
    </source>
</evidence>
<feature type="transmembrane region" description="Helical" evidence="6">
    <location>
        <begin position="51"/>
        <end position="71"/>
    </location>
</feature>
<feature type="transmembrane region" description="Helical" evidence="6">
    <location>
        <begin position="442"/>
        <end position="465"/>
    </location>
</feature>
<dbReference type="PANTHER" id="PTHR30619">
    <property type="entry name" value="DNA INTERNALIZATION/COMPETENCE PROTEIN COMEC/REC2"/>
    <property type="match status" value="1"/>
</dbReference>
<keyword evidence="4 6" id="KW-1133">Transmembrane helix</keyword>
<reference evidence="9 10" key="1">
    <citation type="submission" date="2021-01" db="EMBL/GenBank/DDBJ databases">
        <title>Biogeographic distribution of Paracoccus.</title>
        <authorList>
            <person name="Hollensteiner J."/>
            <person name="Leineberger J."/>
            <person name="Brinkhoff T."/>
            <person name="Daniel R."/>
        </authorList>
    </citation>
    <scope>NUCLEOTIDE SEQUENCE [LARGE SCALE GENOMIC DNA]</scope>
    <source>
        <strain evidence="9 10">LMG25392</strain>
    </source>
</reference>
<feature type="transmembrane region" description="Helical" evidence="6">
    <location>
        <begin position="391"/>
        <end position="408"/>
    </location>
</feature>
<proteinExistence type="predicted"/>
<dbReference type="InterPro" id="IPR052159">
    <property type="entry name" value="Competence_DNA_uptake"/>
</dbReference>
<dbReference type="Proteomes" id="UP001218412">
    <property type="component" value="Chromosome"/>
</dbReference>
<accession>A0ABY7SW14</accession>
<evidence type="ECO:0000256" key="1">
    <source>
        <dbReference type="ARBA" id="ARBA00004651"/>
    </source>
</evidence>
<comment type="subcellular location">
    <subcellularLocation>
        <location evidence="1">Cell membrane</location>
        <topology evidence="1">Multi-pass membrane protein</topology>
    </subcellularLocation>
</comment>
<feature type="transmembrane region" description="Helical" evidence="6">
    <location>
        <begin position="570"/>
        <end position="591"/>
    </location>
</feature>
<evidence type="ECO:0000256" key="3">
    <source>
        <dbReference type="ARBA" id="ARBA00022692"/>
    </source>
</evidence>
<evidence type="ECO:0000259" key="7">
    <source>
        <dbReference type="Pfam" id="PF03772"/>
    </source>
</evidence>
<protein>
    <submittedName>
        <fullName evidence="9">ComEC/Rec2 family competence protein</fullName>
    </submittedName>
</protein>
<keyword evidence="2" id="KW-1003">Cell membrane</keyword>
<dbReference type="EMBL" id="CP067134">
    <property type="protein sequence ID" value="WCR10132.1"/>
    <property type="molecule type" value="Genomic_DNA"/>
</dbReference>
<dbReference type="InterPro" id="IPR004477">
    <property type="entry name" value="ComEC_N"/>
</dbReference>
<dbReference type="RefSeq" id="WP_272858193.1">
    <property type="nucleotide sequence ID" value="NZ_CP067134.1"/>
</dbReference>
<feature type="transmembrane region" description="Helical" evidence="6">
    <location>
        <begin position="305"/>
        <end position="332"/>
    </location>
</feature>
<keyword evidence="10" id="KW-1185">Reference proteome</keyword>
<sequence>MTVPASALSGQIVAATAVSVPAAVSRSAPSPARASRHATRRPPRPAAAGRAGLFAWVPVCLAVGITAWFAWPTPPTLWQTLAAAAVALASLAGARAAQPLAQRGHLGWAVADTLRLTGIAVALIVAGAGLAGLRSVQVAAPVLEWRYYGPVEGRLVAIDRSARDRIRLTLDRVTLRDVAPDRTPARVRLSLMDAATEPLPALGQRIMLTGHLGPPPGPAAPGSFDFRQHARFERLGAVGYSRTPVMAVGPPQGGIWNMHRARMAISAAIQSRIGGQSGAVAAALMTGDRSGIEEATNDLMRASNLYHIISISGLHMSMLAGFVYAALRWALVLAQGLGAPLPQAVHKLAALGALAASAGYLWLSGGGVATERAFVMVAVMLCAILADRRAISLRTVALAATIILIYSPEALTSPGFQMSFAATVALILVYDPWSRLSPHVPAWLRPVLILLISSFVAAMVTAPIAAAHFNRMSQYGLLANLLAVPVMGTLVMPAGVVGALLAPVGLAGPALWIMGVGTAWMLAVARFVAGLDGAVTAITLPPAAVIPLMGFGAVLGVLCWRRGLGARGTAAPALGFAAGLTMLAAALALWVTTSRPLILIASEGEAVGLMTPQGRAISKPSGGAFSVSTWLLEDGDTATQSGAAARPGWTGDRRDRRAALPHGWTILHFTGKGSGARAAALCQPRHIVVATEKVPRPATGDAPCLLLDPPLLRATGALAIDFSNTRPDITASRRAAE</sequence>
<gene>
    <name evidence="9" type="ORF">JHW45_13820</name>
</gene>
<feature type="domain" description="ComEC/Rec2-related protein" evidence="7">
    <location>
        <begin position="284"/>
        <end position="562"/>
    </location>
</feature>